<dbReference type="InterPro" id="IPR036259">
    <property type="entry name" value="MFS_trans_sf"/>
</dbReference>
<reference evidence="2 3" key="1">
    <citation type="submission" date="2021-06" db="EMBL/GenBank/DDBJ databases">
        <title>Caerostris extrusa draft genome.</title>
        <authorList>
            <person name="Kono N."/>
            <person name="Arakawa K."/>
        </authorList>
    </citation>
    <scope>NUCLEOTIDE SEQUENCE [LARGE SCALE GENOMIC DNA]</scope>
</reference>
<organism evidence="2 3">
    <name type="scientific">Caerostris extrusa</name>
    <name type="common">Bark spider</name>
    <name type="synonym">Caerostris bankana</name>
    <dbReference type="NCBI Taxonomy" id="172846"/>
    <lineage>
        <taxon>Eukaryota</taxon>
        <taxon>Metazoa</taxon>
        <taxon>Ecdysozoa</taxon>
        <taxon>Arthropoda</taxon>
        <taxon>Chelicerata</taxon>
        <taxon>Arachnida</taxon>
        <taxon>Araneae</taxon>
        <taxon>Araneomorphae</taxon>
        <taxon>Entelegynae</taxon>
        <taxon>Araneoidea</taxon>
        <taxon>Araneidae</taxon>
        <taxon>Caerostris</taxon>
    </lineage>
</organism>
<proteinExistence type="predicted"/>
<evidence type="ECO:0000313" key="3">
    <source>
        <dbReference type="Proteomes" id="UP001054945"/>
    </source>
</evidence>
<comment type="caution">
    <text evidence="2">The sequence shown here is derived from an EMBL/GenBank/DDBJ whole genome shotgun (WGS) entry which is preliminary data.</text>
</comment>
<dbReference type="SUPFAM" id="SSF103473">
    <property type="entry name" value="MFS general substrate transporter"/>
    <property type="match status" value="1"/>
</dbReference>
<dbReference type="InterPro" id="IPR027197">
    <property type="entry name" value="SLC43A3"/>
</dbReference>
<sequence length="108" mass="12236">MTKLGGPFDVTFKQFTFEEQNVGDRLAHEVGCVAQDKVLNLAYTIGIFCVGFSAFIWGFLIDRLGLRIIRLLLNCIITTGTILLSVTTKRYVLILYLKIARVNKSQYE</sequence>
<name>A0AAV4M2B9_CAEEX</name>
<protein>
    <recommendedName>
        <fullName evidence="4">Major facilitator superfamily (MFS) profile domain-containing protein</fullName>
    </recommendedName>
</protein>
<keyword evidence="1" id="KW-1133">Transmembrane helix</keyword>
<evidence type="ECO:0000256" key="1">
    <source>
        <dbReference type="SAM" id="Phobius"/>
    </source>
</evidence>
<keyword evidence="1" id="KW-0472">Membrane</keyword>
<evidence type="ECO:0008006" key="4">
    <source>
        <dbReference type="Google" id="ProtNLM"/>
    </source>
</evidence>
<gene>
    <name evidence="2" type="primary">AVEN_112283_1</name>
    <name evidence="2" type="ORF">CEXT_18181</name>
</gene>
<dbReference type="EMBL" id="BPLR01019315">
    <property type="protein sequence ID" value="GIX66489.1"/>
    <property type="molecule type" value="Genomic_DNA"/>
</dbReference>
<keyword evidence="1" id="KW-0812">Transmembrane</keyword>
<feature type="transmembrane region" description="Helical" evidence="1">
    <location>
        <begin position="68"/>
        <end position="87"/>
    </location>
</feature>
<evidence type="ECO:0000313" key="2">
    <source>
        <dbReference type="EMBL" id="GIX66489.1"/>
    </source>
</evidence>
<dbReference type="Proteomes" id="UP001054945">
    <property type="component" value="Unassembled WGS sequence"/>
</dbReference>
<dbReference type="PANTHER" id="PTHR20765:SF1">
    <property type="entry name" value="EQUILIBRATIVE NUCLEOBASE TRANSPORTER 1"/>
    <property type="match status" value="1"/>
</dbReference>
<dbReference type="Gene3D" id="1.20.1250.20">
    <property type="entry name" value="MFS general substrate transporter like domains"/>
    <property type="match status" value="1"/>
</dbReference>
<dbReference type="PANTHER" id="PTHR20765">
    <property type="entry name" value="SOLUTE CARRIER FAMILY 43 MEMBER 3-RELATED"/>
    <property type="match status" value="1"/>
</dbReference>
<dbReference type="AlphaFoldDB" id="A0AAV4M2B9"/>
<feature type="transmembrane region" description="Helical" evidence="1">
    <location>
        <begin position="41"/>
        <end position="61"/>
    </location>
</feature>
<accession>A0AAV4M2B9</accession>
<keyword evidence="3" id="KW-1185">Reference proteome</keyword>